<dbReference type="AlphaFoldDB" id="A0A011QM08"/>
<dbReference type="Proteomes" id="UP000022141">
    <property type="component" value="Unassembled WGS sequence"/>
</dbReference>
<evidence type="ECO:0000256" key="2">
    <source>
        <dbReference type="ARBA" id="ARBA00015075"/>
    </source>
</evidence>
<comment type="similarity">
    <text evidence="1">Belongs to the CcdB toxin family.</text>
</comment>
<sequence>MPQFAVYRNPNPETTADYPLLLDVQSDLIAELGTRVVVPLCPAEATKGKLLRTLTPVFEVAGEQYAMLTPQLAGIPVRRLGTKVADLTQHRDEIVAALDLLITGI</sequence>
<evidence type="ECO:0000313" key="9">
    <source>
        <dbReference type="Proteomes" id="UP000022141"/>
    </source>
</evidence>
<name>A0A011QM08_ACCRE</name>
<protein>
    <recommendedName>
        <fullName evidence="2">Toxin CcdB</fullName>
    </recommendedName>
    <alternativeName>
        <fullName evidence="7">Cytotoxic protein CcdB</fullName>
    </alternativeName>
    <alternativeName>
        <fullName evidence="6">Protein LetD</fullName>
    </alternativeName>
</protein>
<dbReference type="Pfam" id="PF01845">
    <property type="entry name" value="CcdB"/>
    <property type="match status" value="1"/>
</dbReference>
<dbReference type="STRING" id="1454004.AW11_00880"/>
<evidence type="ECO:0000256" key="6">
    <source>
        <dbReference type="ARBA" id="ARBA00029628"/>
    </source>
</evidence>
<proteinExistence type="inferred from homology"/>
<keyword evidence="4" id="KW-0805">Transcription regulation</keyword>
<keyword evidence="5" id="KW-0804">Transcription</keyword>
<organism evidence="8 9">
    <name type="scientific">Accumulibacter regalis</name>
    <dbReference type="NCBI Taxonomy" id="522306"/>
    <lineage>
        <taxon>Bacteria</taxon>
        <taxon>Pseudomonadati</taxon>
        <taxon>Pseudomonadota</taxon>
        <taxon>Betaproteobacteria</taxon>
        <taxon>Candidatus Accumulibacter</taxon>
    </lineage>
</organism>
<evidence type="ECO:0000313" key="8">
    <source>
        <dbReference type="EMBL" id="EXI90367.1"/>
    </source>
</evidence>
<reference evidence="8" key="1">
    <citation type="submission" date="2014-02" db="EMBL/GenBank/DDBJ databases">
        <title>Expanding our view of genomic diversity in Candidatus Accumulibacter clades.</title>
        <authorList>
            <person name="Skennerton C.T."/>
            <person name="Barr J.J."/>
            <person name="Slater F.R."/>
            <person name="Bond P.L."/>
            <person name="Tyson G.W."/>
        </authorList>
    </citation>
    <scope>NUCLEOTIDE SEQUENCE [LARGE SCALE GENOMIC DNA]</scope>
</reference>
<dbReference type="InterPro" id="IPR002712">
    <property type="entry name" value="CcdB"/>
</dbReference>
<keyword evidence="9" id="KW-1185">Reference proteome</keyword>
<evidence type="ECO:0000256" key="5">
    <source>
        <dbReference type="ARBA" id="ARBA00023163"/>
    </source>
</evidence>
<dbReference type="Gene3D" id="2.30.30.110">
    <property type="match status" value="1"/>
</dbReference>
<dbReference type="InterPro" id="IPR011067">
    <property type="entry name" value="Plasmid_toxin/cell-grow_inhib"/>
</dbReference>
<dbReference type="eggNOG" id="ENOG5032YCB">
    <property type="taxonomic scope" value="Bacteria"/>
</dbReference>
<evidence type="ECO:0000256" key="7">
    <source>
        <dbReference type="ARBA" id="ARBA00033135"/>
    </source>
</evidence>
<evidence type="ECO:0000256" key="4">
    <source>
        <dbReference type="ARBA" id="ARBA00023015"/>
    </source>
</evidence>
<comment type="caution">
    <text evidence="8">The sequence shown here is derived from an EMBL/GenBank/DDBJ whole genome shotgun (WGS) entry which is preliminary data.</text>
</comment>
<accession>A0A011QM08</accession>
<evidence type="ECO:0000256" key="1">
    <source>
        <dbReference type="ARBA" id="ARBA00005230"/>
    </source>
</evidence>
<gene>
    <name evidence="8" type="ORF">AW11_00880</name>
</gene>
<dbReference type="SUPFAM" id="SSF50118">
    <property type="entry name" value="Cell growth inhibitor/plasmid maintenance toxic component"/>
    <property type="match status" value="1"/>
</dbReference>
<dbReference type="EMBL" id="JEMY01000007">
    <property type="protein sequence ID" value="EXI90367.1"/>
    <property type="molecule type" value="Genomic_DNA"/>
</dbReference>
<dbReference type="GO" id="GO:0008657">
    <property type="term" value="F:DNA topoisomerase type II (double strand cut, ATP-hydrolyzing) inhibitor activity"/>
    <property type="evidence" value="ECO:0007669"/>
    <property type="project" value="InterPro"/>
</dbReference>
<dbReference type="PATRIC" id="fig|1454004.3.peg.911"/>
<dbReference type="GO" id="GO:0006276">
    <property type="term" value="P:plasmid maintenance"/>
    <property type="evidence" value="ECO:0007669"/>
    <property type="project" value="InterPro"/>
</dbReference>
<keyword evidence="3" id="KW-0678">Repressor</keyword>
<evidence type="ECO:0000256" key="3">
    <source>
        <dbReference type="ARBA" id="ARBA00022491"/>
    </source>
</evidence>